<gene>
    <name evidence="1" type="ORF">SEVIR_2G136301v2</name>
</gene>
<evidence type="ECO:0000313" key="2">
    <source>
        <dbReference type="Proteomes" id="UP000298652"/>
    </source>
</evidence>
<sequence length="104" mass="12106">MPACPYVNTSLKYHFPATTMSDSLRKLDVRLPAQKYRHQFIFFIIDGLILHVCFDYHVDWLWQVACSLLHCCRMAARWRGLFMSRSARVNGKKGKKSQPVPASF</sequence>
<accession>A0A4U6W363</accession>
<keyword evidence="2" id="KW-1185">Reference proteome</keyword>
<proteinExistence type="predicted"/>
<organism evidence="1 2">
    <name type="scientific">Setaria viridis</name>
    <name type="common">Green bristlegrass</name>
    <name type="synonym">Setaria italica subsp. viridis</name>
    <dbReference type="NCBI Taxonomy" id="4556"/>
    <lineage>
        <taxon>Eukaryota</taxon>
        <taxon>Viridiplantae</taxon>
        <taxon>Streptophyta</taxon>
        <taxon>Embryophyta</taxon>
        <taxon>Tracheophyta</taxon>
        <taxon>Spermatophyta</taxon>
        <taxon>Magnoliopsida</taxon>
        <taxon>Liliopsida</taxon>
        <taxon>Poales</taxon>
        <taxon>Poaceae</taxon>
        <taxon>PACMAD clade</taxon>
        <taxon>Panicoideae</taxon>
        <taxon>Panicodae</taxon>
        <taxon>Paniceae</taxon>
        <taxon>Cenchrinae</taxon>
        <taxon>Setaria</taxon>
    </lineage>
</organism>
<dbReference type="AlphaFoldDB" id="A0A4U6W363"/>
<dbReference type="EMBL" id="CM016553">
    <property type="protein sequence ID" value="TKW31898.1"/>
    <property type="molecule type" value="Genomic_DNA"/>
</dbReference>
<name>A0A4U6W363_SETVI</name>
<dbReference type="EMBL" id="CM016553">
    <property type="protein sequence ID" value="TKW31897.1"/>
    <property type="molecule type" value="Genomic_DNA"/>
</dbReference>
<dbReference type="Gramene" id="TKW31898">
    <property type="protein sequence ID" value="TKW31898"/>
    <property type="gene ID" value="SEVIR_2G136301v2"/>
</dbReference>
<dbReference type="Proteomes" id="UP000298652">
    <property type="component" value="Chromosome 2"/>
</dbReference>
<reference evidence="1 2" key="1">
    <citation type="submission" date="2019-03" db="EMBL/GenBank/DDBJ databases">
        <title>WGS assembly of Setaria viridis.</title>
        <authorList>
            <person name="Huang P."/>
            <person name="Jenkins J."/>
            <person name="Grimwood J."/>
            <person name="Barry K."/>
            <person name="Healey A."/>
            <person name="Mamidi S."/>
            <person name="Sreedasyam A."/>
            <person name="Shu S."/>
            <person name="Feldman M."/>
            <person name="Wu J."/>
            <person name="Yu Y."/>
            <person name="Chen C."/>
            <person name="Johnson J."/>
            <person name="Rokhsar D."/>
            <person name="Baxter I."/>
            <person name="Schmutz J."/>
            <person name="Brutnell T."/>
            <person name="Kellogg E."/>
        </authorList>
    </citation>
    <scope>NUCLEOTIDE SEQUENCE [LARGE SCALE GENOMIC DNA]</scope>
    <source>
        <strain evidence="2">cv. A10</strain>
    </source>
</reference>
<protein>
    <submittedName>
        <fullName evidence="1">Uncharacterized protein</fullName>
    </submittedName>
</protein>
<evidence type="ECO:0000313" key="1">
    <source>
        <dbReference type="EMBL" id="TKW31897.1"/>
    </source>
</evidence>
<dbReference type="Gramene" id="TKW31897">
    <property type="protein sequence ID" value="TKW31897"/>
    <property type="gene ID" value="SEVIR_2G136301v2"/>
</dbReference>